<dbReference type="Proteomes" id="UP000568380">
    <property type="component" value="Unassembled WGS sequence"/>
</dbReference>
<comment type="caution">
    <text evidence="1">The sequence shown here is derived from an EMBL/GenBank/DDBJ whole genome shotgun (WGS) entry which is preliminary data.</text>
</comment>
<proteinExistence type="predicted"/>
<evidence type="ECO:0000313" key="1">
    <source>
        <dbReference type="EMBL" id="MBB5081797.1"/>
    </source>
</evidence>
<organism evidence="1 2">
    <name type="scientific">Nonomuraea endophytica</name>
    <dbReference type="NCBI Taxonomy" id="714136"/>
    <lineage>
        <taxon>Bacteria</taxon>
        <taxon>Bacillati</taxon>
        <taxon>Actinomycetota</taxon>
        <taxon>Actinomycetes</taxon>
        <taxon>Streptosporangiales</taxon>
        <taxon>Streptosporangiaceae</taxon>
        <taxon>Nonomuraea</taxon>
    </lineage>
</organism>
<dbReference type="EMBL" id="JACHIN010000011">
    <property type="protein sequence ID" value="MBB5081797.1"/>
    <property type="molecule type" value="Genomic_DNA"/>
</dbReference>
<protein>
    <submittedName>
        <fullName evidence="1">Uncharacterized protein</fullName>
    </submittedName>
</protein>
<sequence length="117" mass="12318">MPEKFTNVAKDNAHVNAQIGKAFGGVTIGTAHSRRKDLGGHLAELRSAIKSGTLTPSIHAEVEAELAKVDTWLIDQDKERFTGMLMALKKAKGLLGDVAPLSSIATLALAAAEGLRS</sequence>
<dbReference type="AlphaFoldDB" id="A0A7W8A8X2"/>
<evidence type="ECO:0000313" key="2">
    <source>
        <dbReference type="Proteomes" id="UP000568380"/>
    </source>
</evidence>
<dbReference type="RefSeq" id="WP_184969428.1">
    <property type="nucleotide sequence ID" value="NZ_JACHIN010000011.1"/>
</dbReference>
<accession>A0A7W8A8X2</accession>
<gene>
    <name evidence="1" type="ORF">HNR40_007292</name>
</gene>
<reference evidence="1 2" key="1">
    <citation type="submission" date="2020-08" db="EMBL/GenBank/DDBJ databases">
        <title>Genomic Encyclopedia of Type Strains, Phase IV (KMG-IV): sequencing the most valuable type-strain genomes for metagenomic binning, comparative biology and taxonomic classification.</title>
        <authorList>
            <person name="Goeker M."/>
        </authorList>
    </citation>
    <scope>NUCLEOTIDE SEQUENCE [LARGE SCALE GENOMIC DNA]</scope>
    <source>
        <strain evidence="1 2">DSM 45385</strain>
    </source>
</reference>
<name>A0A7W8A8X2_9ACTN</name>
<keyword evidence="2" id="KW-1185">Reference proteome</keyword>